<comment type="caution">
    <text evidence="2">The sequence shown here is derived from an EMBL/GenBank/DDBJ whole genome shotgun (WGS) entry which is preliminary data.</text>
</comment>
<dbReference type="PANTHER" id="PTHR42815">
    <property type="entry name" value="FAD-BINDING, PUTATIVE (AFU_ORTHOLOGUE AFUA_6G07600)-RELATED"/>
    <property type="match status" value="1"/>
</dbReference>
<dbReference type="RefSeq" id="WP_251779541.1">
    <property type="nucleotide sequence ID" value="NZ_JAMKFE010000009.1"/>
</dbReference>
<dbReference type="Proteomes" id="UP001165541">
    <property type="component" value="Unassembled WGS sequence"/>
</dbReference>
<dbReference type="InterPro" id="IPR012349">
    <property type="entry name" value="Split_barrel_FMN-bd"/>
</dbReference>
<evidence type="ECO:0000259" key="1">
    <source>
        <dbReference type="Pfam" id="PF01243"/>
    </source>
</evidence>
<dbReference type="InterPro" id="IPR024029">
    <property type="entry name" value="Pyridox_Oxase_FMN-dep"/>
</dbReference>
<dbReference type="NCBIfam" id="TIGR04025">
    <property type="entry name" value="PPOX_FMN_DR2398"/>
    <property type="match status" value="1"/>
</dbReference>
<sequence>MDASHVVHELSQLESLFGAVGEPSLRKQVAHLHPVYRPMIAASPFAVLTTVGPDGLDASPRGDAPGFVRVKDDKTLLLPERRGNNRIDSLRNILHDPRVGLLFLIPGVGETLRVNGKARISVDPALLEALAVDGAPPKCVLEITVEEVFFQCARAVLRSKLWTALPDSVLAQLPSPGTVLAALTDDQVDGPQYDQGLRERQRATLY</sequence>
<reference evidence="2" key="1">
    <citation type="submission" date="2022-05" db="EMBL/GenBank/DDBJ databases">
        <title>Schlegelella sp. nov., isolated from mangrove soil.</title>
        <authorList>
            <person name="Liu Y."/>
            <person name="Ge X."/>
            <person name="Liu W."/>
        </authorList>
    </citation>
    <scope>NUCLEOTIDE SEQUENCE</scope>
    <source>
        <strain evidence="2">S2-27</strain>
    </source>
</reference>
<gene>
    <name evidence="2" type="ORF">M8A51_16250</name>
</gene>
<organism evidence="2 3">
    <name type="scientific">Caldimonas mangrovi</name>
    <dbReference type="NCBI Taxonomy" id="2944811"/>
    <lineage>
        <taxon>Bacteria</taxon>
        <taxon>Pseudomonadati</taxon>
        <taxon>Pseudomonadota</taxon>
        <taxon>Betaproteobacteria</taxon>
        <taxon>Burkholderiales</taxon>
        <taxon>Sphaerotilaceae</taxon>
        <taxon>Caldimonas</taxon>
    </lineage>
</organism>
<proteinExistence type="predicted"/>
<dbReference type="InterPro" id="IPR011576">
    <property type="entry name" value="Pyridox_Oxase_N"/>
</dbReference>
<dbReference type="SUPFAM" id="SSF50475">
    <property type="entry name" value="FMN-binding split barrel"/>
    <property type="match status" value="1"/>
</dbReference>
<dbReference type="PANTHER" id="PTHR42815:SF2">
    <property type="entry name" value="FAD-BINDING, PUTATIVE (AFU_ORTHOLOGUE AFUA_6G07600)-RELATED"/>
    <property type="match status" value="1"/>
</dbReference>
<dbReference type="EMBL" id="JAMKFE010000009">
    <property type="protein sequence ID" value="MCM5681078.1"/>
    <property type="molecule type" value="Genomic_DNA"/>
</dbReference>
<protein>
    <submittedName>
        <fullName evidence="2">Pyridoxamine 5'-phosphate oxidase family protein</fullName>
    </submittedName>
</protein>
<dbReference type="Pfam" id="PF01243">
    <property type="entry name" value="PNPOx_N"/>
    <property type="match status" value="1"/>
</dbReference>
<evidence type="ECO:0000313" key="3">
    <source>
        <dbReference type="Proteomes" id="UP001165541"/>
    </source>
</evidence>
<feature type="domain" description="Pyridoxamine 5'-phosphate oxidase N-terminal" evidence="1">
    <location>
        <begin position="34"/>
        <end position="152"/>
    </location>
</feature>
<accession>A0ABT0YTA8</accession>
<keyword evidence="3" id="KW-1185">Reference proteome</keyword>
<name>A0ABT0YTA8_9BURK</name>
<evidence type="ECO:0000313" key="2">
    <source>
        <dbReference type="EMBL" id="MCM5681078.1"/>
    </source>
</evidence>
<dbReference type="Gene3D" id="2.30.110.10">
    <property type="entry name" value="Electron Transport, Fmn-binding Protein, Chain A"/>
    <property type="match status" value="1"/>
</dbReference>